<dbReference type="STRING" id="48709.A0A1D2M0T7"/>
<evidence type="ECO:0000256" key="3">
    <source>
        <dbReference type="ARBA" id="ARBA00022630"/>
    </source>
</evidence>
<dbReference type="InterPro" id="IPR012132">
    <property type="entry name" value="GMC_OxRdtase"/>
</dbReference>
<evidence type="ECO:0000256" key="2">
    <source>
        <dbReference type="ARBA" id="ARBA00010790"/>
    </source>
</evidence>
<dbReference type="OrthoDB" id="269227at2759"/>
<dbReference type="InterPro" id="IPR027424">
    <property type="entry name" value="Glucose_Oxidase_domain_2"/>
</dbReference>
<keyword evidence="5" id="KW-0560">Oxidoreductase</keyword>
<comment type="cofactor">
    <cofactor evidence="1">
        <name>FAD</name>
        <dbReference type="ChEBI" id="CHEBI:57692"/>
    </cofactor>
</comment>
<dbReference type="EMBL" id="LJIJ01008415">
    <property type="protein sequence ID" value="ODM86531.1"/>
    <property type="molecule type" value="Genomic_DNA"/>
</dbReference>
<dbReference type="PANTHER" id="PTHR11552">
    <property type="entry name" value="GLUCOSE-METHANOL-CHOLINE GMC OXIDOREDUCTASE"/>
    <property type="match status" value="1"/>
</dbReference>
<keyword evidence="3" id="KW-0285">Flavoprotein</keyword>
<dbReference type="Gene3D" id="3.50.50.60">
    <property type="entry name" value="FAD/NAD(P)-binding domain"/>
    <property type="match status" value="1"/>
</dbReference>
<reference evidence="6 7" key="1">
    <citation type="journal article" date="2016" name="Genome Biol. Evol.">
        <title>Gene Family Evolution Reflects Adaptation to Soil Environmental Stressors in the Genome of the Collembolan Orchesella cincta.</title>
        <authorList>
            <person name="Faddeeva-Vakhrusheva A."/>
            <person name="Derks M.F."/>
            <person name="Anvar S.Y."/>
            <person name="Agamennone V."/>
            <person name="Suring W."/>
            <person name="Smit S."/>
            <person name="van Straalen N.M."/>
            <person name="Roelofs D."/>
        </authorList>
    </citation>
    <scope>NUCLEOTIDE SEQUENCE [LARGE SCALE GENOMIC DNA]</scope>
    <source>
        <tissue evidence="6">Mixed pool</tissue>
    </source>
</reference>
<keyword evidence="7" id="KW-1185">Reference proteome</keyword>
<comment type="caution">
    <text evidence="6">The sequence shown here is derived from an EMBL/GenBank/DDBJ whole genome shotgun (WGS) entry which is preliminary data.</text>
</comment>
<dbReference type="PANTHER" id="PTHR11552:SF147">
    <property type="entry name" value="CHOLINE DEHYDROGENASE, MITOCHONDRIAL"/>
    <property type="match status" value="1"/>
</dbReference>
<name>A0A1D2M0T7_ORCCI</name>
<evidence type="ECO:0000313" key="6">
    <source>
        <dbReference type="EMBL" id="ODM86531.1"/>
    </source>
</evidence>
<dbReference type="AlphaFoldDB" id="A0A1D2M0T7"/>
<evidence type="ECO:0000313" key="7">
    <source>
        <dbReference type="Proteomes" id="UP000094527"/>
    </source>
</evidence>
<protein>
    <submittedName>
        <fullName evidence="6">Oxygen-dependent choline dehydrogenase</fullName>
    </submittedName>
</protein>
<dbReference type="SUPFAM" id="SSF51905">
    <property type="entry name" value="FAD/NAD(P)-binding domain"/>
    <property type="match status" value="1"/>
</dbReference>
<feature type="non-terminal residue" evidence="6">
    <location>
        <position position="1"/>
    </location>
</feature>
<sequence>WSWSNRVRNCQSSFEQFNVLLLEAGGEPTPASHVPFYLLEAGLDPNTNYFWPNVPQRYAGLDTGGVIVSHLGKMLEDPIYNNMYFKKNYGHDGLITTDTDTPPFLPVWFDVGRELGYQIGDPNGYQKESFTPMAKAINKGQRSSAYYSYIQPIKNSRQNLTVLPYSLVTQVLIDDNKNAYGVIYERHGIPQIAHASKEVNHL</sequence>
<dbReference type="Gene3D" id="3.30.560.10">
    <property type="entry name" value="Glucose Oxidase, domain 3"/>
    <property type="match status" value="1"/>
</dbReference>
<dbReference type="Gene3D" id="4.10.450.10">
    <property type="entry name" value="Glucose Oxidase, domain 2"/>
    <property type="match status" value="1"/>
</dbReference>
<evidence type="ECO:0000256" key="4">
    <source>
        <dbReference type="ARBA" id="ARBA00022827"/>
    </source>
</evidence>
<keyword evidence="4" id="KW-0274">FAD</keyword>
<dbReference type="GO" id="GO:0016491">
    <property type="term" value="F:oxidoreductase activity"/>
    <property type="evidence" value="ECO:0007669"/>
    <property type="project" value="UniProtKB-KW"/>
</dbReference>
<dbReference type="InterPro" id="IPR036188">
    <property type="entry name" value="FAD/NAD-bd_sf"/>
</dbReference>
<organism evidence="6 7">
    <name type="scientific">Orchesella cincta</name>
    <name type="common">Springtail</name>
    <name type="synonym">Podura cincta</name>
    <dbReference type="NCBI Taxonomy" id="48709"/>
    <lineage>
        <taxon>Eukaryota</taxon>
        <taxon>Metazoa</taxon>
        <taxon>Ecdysozoa</taxon>
        <taxon>Arthropoda</taxon>
        <taxon>Hexapoda</taxon>
        <taxon>Collembola</taxon>
        <taxon>Entomobryomorpha</taxon>
        <taxon>Entomobryoidea</taxon>
        <taxon>Orchesellidae</taxon>
        <taxon>Orchesellinae</taxon>
        <taxon>Orchesella</taxon>
    </lineage>
</organism>
<accession>A0A1D2M0T7</accession>
<evidence type="ECO:0000256" key="1">
    <source>
        <dbReference type="ARBA" id="ARBA00001974"/>
    </source>
</evidence>
<gene>
    <name evidence="6" type="ORF">Ocin01_20151</name>
</gene>
<evidence type="ECO:0000256" key="5">
    <source>
        <dbReference type="ARBA" id="ARBA00023002"/>
    </source>
</evidence>
<dbReference type="Proteomes" id="UP000094527">
    <property type="component" value="Unassembled WGS sequence"/>
</dbReference>
<proteinExistence type="inferred from homology"/>
<dbReference type="GO" id="GO:0050660">
    <property type="term" value="F:flavin adenine dinucleotide binding"/>
    <property type="evidence" value="ECO:0007669"/>
    <property type="project" value="InterPro"/>
</dbReference>
<comment type="similarity">
    <text evidence="2">Belongs to the GMC oxidoreductase family.</text>
</comment>